<dbReference type="Gene3D" id="2.40.50.100">
    <property type="match status" value="1"/>
</dbReference>
<dbReference type="AlphaFoldDB" id="A0A238IUB7"/>
<dbReference type="GO" id="GO:0030313">
    <property type="term" value="C:cell envelope"/>
    <property type="evidence" value="ECO:0007669"/>
    <property type="project" value="UniProtKB-SubCell"/>
</dbReference>
<dbReference type="GO" id="GO:0016020">
    <property type="term" value="C:membrane"/>
    <property type="evidence" value="ECO:0007669"/>
    <property type="project" value="InterPro"/>
</dbReference>
<evidence type="ECO:0000259" key="5">
    <source>
        <dbReference type="Pfam" id="PF25917"/>
    </source>
</evidence>
<evidence type="ECO:0000313" key="7">
    <source>
        <dbReference type="EMBL" id="SMX21979.1"/>
    </source>
</evidence>
<dbReference type="SUPFAM" id="SSF111369">
    <property type="entry name" value="HlyD-like secretion proteins"/>
    <property type="match status" value="1"/>
</dbReference>
<dbReference type="Gene3D" id="2.40.420.20">
    <property type="match status" value="1"/>
</dbReference>
<sequence length="415" mass="44046">MDSKDDVAKTLALGGSKHVFRKWLFLLGGLFFFVIVAAYTMGAFGRSSGPIYVTETAAIADFDVIVTGTGTVEPTNLVEISSELSGTLAEVHVDYNDRVSVGTVLASLDTTKLEAQLAVSKASLDAAIARVSMAEASLHEAREIYQTTLDLEERGVTPHLVFIEREARFLRSQAEVQSAIADRALAEANLDLQQAELAKACICSPVDGVVLNRAVDPGQIVASALSAPVLFTVAEDLSQMELRLDIDEADIGQIEVGQSALFTVDAYDDRTFPATIVQMRFAPETVDGIVTYKGILEIDNSDLLLRPGMTATADITVKEIRNALVVPNAALRYAPPVLIKEDAASKERSGLLGILIPDGPGAGLSRADSGTVWVLGSDGPREVAVETGASDGRVTEVLSGDIAADVALITEQIDE</sequence>
<proteinExistence type="inferred from homology"/>
<dbReference type="EMBL" id="FXXQ01000001">
    <property type="protein sequence ID" value="SMX21979.1"/>
    <property type="molecule type" value="Genomic_DNA"/>
</dbReference>
<dbReference type="Pfam" id="PF25917">
    <property type="entry name" value="BSH_RND"/>
    <property type="match status" value="1"/>
</dbReference>
<dbReference type="GO" id="GO:0022857">
    <property type="term" value="F:transmembrane transporter activity"/>
    <property type="evidence" value="ECO:0007669"/>
    <property type="project" value="InterPro"/>
</dbReference>
<evidence type="ECO:0000256" key="1">
    <source>
        <dbReference type="ARBA" id="ARBA00004196"/>
    </source>
</evidence>
<feature type="domain" description="CusB-like beta-barrel" evidence="6">
    <location>
        <begin position="243"/>
        <end position="316"/>
    </location>
</feature>
<accession>A0A238IUB7</accession>
<dbReference type="InterPro" id="IPR050465">
    <property type="entry name" value="UPF0194_transport"/>
</dbReference>
<protein>
    <submittedName>
        <fullName evidence="7">Macrolide export protein MacA</fullName>
    </submittedName>
</protein>
<dbReference type="Pfam" id="PF25954">
    <property type="entry name" value="Beta-barrel_RND_2"/>
    <property type="match status" value="1"/>
</dbReference>
<keyword evidence="3" id="KW-0175">Coiled coil</keyword>
<dbReference type="InterPro" id="IPR006143">
    <property type="entry name" value="RND_pump_MFP"/>
</dbReference>
<evidence type="ECO:0000256" key="4">
    <source>
        <dbReference type="SAM" id="Phobius"/>
    </source>
</evidence>
<dbReference type="InterPro" id="IPR058625">
    <property type="entry name" value="MdtA-like_BSH"/>
</dbReference>
<organism evidence="7 8">
    <name type="scientific">Boseongicola aestuarii</name>
    <dbReference type="NCBI Taxonomy" id="1470561"/>
    <lineage>
        <taxon>Bacteria</taxon>
        <taxon>Pseudomonadati</taxon>
        <taxon>Pseudomonadota</taxon>
        <taxon>Alphaproteobacteria</taxon>
        <taxon>Rhodobacterales</taxon>
        <taxon>Paracoccaceae</taxon>
        <taxon>Boseongicola</taxon>
    </lineage>
</organism>
<keyword evidence="4" id="KW-1133">Transmembrane helix</keyword>
<dbReference type="Gene3D" id="2.40.30.170">
    <property type="match status" value="1"/>
</dbReference>
<evidence type="ECO:0000256" key="3">
    <source>
        <dbReference type="ARBA" id="ARBA00023054"/>
    </source>
</evidence>
<dbReference type="PANTHER" id="PTHR32347">
    <property type="entry name" value="EFFLUX SYSTEM COMPONENT YKNX-RELATED"/>
    <property type="match status" value="1"/>
</dbReference>
<evidence type="ECO:0000313" key="8">
    <source>
        <dbReference type="Proteomes" id="UP000201838"/>
    </source>
</evidence>
<dbReference type="InterPro" id="IPR058792">
    <property type="entry name" value="Beta-barrel_RND_2"/>
</dbReference>
<dbReference type="PANTHER" id="PTHR32347:SF14">
    <property type="entry name" value="EFFLUX SYSTEM COMPONENT YKNX-RELATED"/>
    <property type="match status" value="1"/>
</dbReference>
<keyword evidence="4" id="KW-0472">Membrane</keyword>
<comment type="similarity">
    <text evidence="2">Belongs to the membrane fusion protein (MFP) (TC 8.A.1) family.</text>
</comment>
<keyword evidence="8" id="KW-1185">Reference proteome</keyword>
<name>A0A238IUB7_9RHOB</name>
<evidence type="ECO:0000259" key="6">
    <source>
        <dbReference type="Pfam" id="PF25954"/>
    </source>
</evidence>
<evidence type="ECO:0000256" key="2">
    <source>
        <dbReference type="ARBA" id="ARBA00009477"/>
    </source>
</evidence>
<dbReference type="RefSeq" id="WP_093972001.1">
    <property type="nucleotide sequence ID" value="NZ_FXXQ01000001.1"/>
</dbReference>
<dbReference type="NCBIfam" id="TIGR01730">
    <property type="entry name" value="RND_mfp"/>
    <property type="match status" value="1"/>
</dbReference>
<keyword evidence="4" id="KW-0812">Transmembrane</keyword>
<dbReference type="OrthoDB" id="9791520at2"/>
<dbReference type="Proteomes" id="UP000201838">
    <property type="component" value="Unassembled WGS sequence"/>
</dbReference>
<feature type="transmembrane region" description="Helical" evidence="4">
    <location>
        <begin position="23"/>
        <end position="44"/>
    </location>
</feature>
<gene>
    <name evidence="7" type="primary">macA</name>
    <name evidence="7" type="ORF">BOA8489_00066</name>
</gene>
<comment type="subcellular location">
    <subcellularLocation>
        <location evidence="1">Cell envelope</location>
    </subcellularLocation>
</comment>
<feature type="domain" description="Multidrug resistance protein MdtA-like barrel-sandwich hybrid" evidence="5">
    <location>
        <begin position="77"/>
        <end position="230"/>
    </location>
</feature>
<reference evidence="7 8" key="1">
    <citation type="submission" date="2017-05" db="EMBL/GenBank/DDBJ databases">
        <authorList>
            <person name="Song R."/>
            <person name="Chenine A.L."/>
            <person name="Ruprecht R.M."/>
        </authorList>
    </citation>
    <scope>NUCLEOTIDE SEQUENCE [LARGE SCALE GENOMIC DNA]</scope>
    <source>
        <strain evidence="7 8">CECT 8489</strain>
    </source>
</reference>